<evidence type="ECO:0000259" key="7">
    <source>
        <dbReference type="PROSITE" id="PS50893"/>
    </source>
</evidence>
<name>A0ABT5MFX3_9BURK</name>
<dbReference type="GO" id="GO:0005524">
    <property type="term" value="F:ATP binding"/>
    <property type="evidence" value="ECO:0007669"/>
    <property type="project" value="UniProtKB-KW"/>
</dbReference>
<evidence type="ECO:0000256" key="6">
    <source>
        <dbReference type="ARBA" id="ARBA00037066"/>
    </source>
</evidence>
<keyword evidence="4 8" id="KW-0067">ATP-binding</keyword>
<keyword evidence="1" id="KW-0813">Transport</keyword>
<dbReference type="InterPro" id="IPR003593">
    <property type="entry name" value="AAA+_ATPase"/>
</dbReference>
<keyword evidence="2" id="KW-0472">Membrane</keyword>
<organism evidence="8 9">
    <name type="scientific">Curvibacter microcysteis</name>
    <dbReference type="NCBI Taxonomy" id="3026419"/>
    <lineage>
        <taxon>Bacteria</taxon>
        <taxon>Pseudomonadati</taxon>
        <taxon>Pseudomonadota</taxon>
        <taxon>Betaproteobacteria</taxon>
        <taxon>Burkholderiales</taxon>
        <taxon>Comamonadaceae</taxon>
        <taxon>Curvibacter</taxon>
    </lineage>
</organism>
<keyword evidence="9" id="KW-1185">Reference proteome</keyword>
<evidence type="ECO:0000256" key="5">
    <source>
        <dbReference type="ARBA" id="ARBA00022967"/>
    </source>
</evidence>
<dbReference type="SUPFAM" id="SSF52540">
    <property type="entry name" value="P-loop containing nucleoside triphosphate hydrolases"/>
    <property type="match status" value="1"/>
</dbReference>
<proteinExistence type="predicted"/>
<keyword evidence="3" id="KW-0547">Nucleotide-binding</keyword>
<protein>
    <submittedName>
        <fullName evidence="8">ATP-binding cassette domain-containing protein</fullName>
    </submittedName>
</protein>
<comment type="caution">
    <text evidence="8">The sequence shown here is derived from an EMBL/GenBank/DDBJ whole genome shotgun (WGS) entry which is preliminary data.</text>
</comment>
<sequence>MDLQDVAVSVRPPQVLVRCHAVLQAGRVTAVLGPNGAGKSSLLAVLSGLQRPWQGRVCLGQRALAQWAEPALARHRAVMLQDSAVAFDFSVHEVVALGRFAHQAQPSAQEGAIVPAALQVMGVAHLSARAYASLSGGEKARVQWARALAQIWEPPAPGAARWLLLDEPTAALDLAHQHACLGWLQAWARAQSVGVVVVLHDLNLALRYADDALLLPGADGTSSQAWFGTVDEVLTPERVRQVWKVAVQETQLKSPMPCCRQLLIGPA</sequence>
<dbReference type="Pfam" id="PF00005">
    <property type="entry name" value="ABC_tran"/>
    <property type="match status" value="1"/>
</dbReference>
<evidence type="ECO:0000313" key="8">
    <source>
        <dbReference type="EMBL" id="MDD0815478.1"/>
    </source>
</evidence>
<dbReference type="RefSeq" id="WP_273927171.1">
    <property type="nucleotide sequence ID" value="NZ_JAQSIO010000004.1"/>
</dbReference>
<evidence type="ECO:0000313" key="9">
    <source>
        <dbReference type="Proteomes" id="UP001528672"/>
    </source>
</evidence>
<dbReference type="PANTHER" id="PTHR42794">
    <property type="entry name" value="HEMIN IMPORT ATP-BINDING PROTEIN HMUV"/>
    <property type="match status" value="1"/>
</dbReference>
<dbReference type="Gene3D" id="3.40.50.300">
    <property type="entry name" value="P-loop containing nucleotide triphosphate hydrolases"/>
    <property type="match status" value="1"/>
</dbReference>
<dbReference type="PROSITE" id="PS50893">
    <property type="entry name" value="ABC_TRANSPORTER_2"/>
    <property type="match status" value="1"/>
</dbReference>
<gene>
    <name evidence="8" type="ORF">PSQ39_12655</name>
</gene>
<dbReference type="InterPro" id="IPR003439">
    <property type="entry name" value="ABC_transporter-like_ATP-bd"/>
</dbReference>
<dbReference type="InterPro" id="IPR027417">
    <property type="entry name" value="P-loop_NTPase"/>
</dbReference>
<dbReference type="EMBL" id="JAQSIO010000004">
    <property type="protein sequence ID" value="MDD0815478.1"/>
    <property type="molecule type" value="Genomic_DNA"/>
</dbReference>
<dbReference type="InterPro" id="IPR017871">
    <property type="entry name" value="ABC_transporter-like_CS"/>
</dbReference>
<evidence type="ECO:0000256" key="2">
    <source>
        <dbReference type="ARBA" id="ARBA00022475"/>
    </source>
</evidence>
<evidence type="ECO:0000256" key="4">
    <source>
        <dbReference type="ARBA" id="ARBA00022840"/>
    </source>
</evidence>
<evidence type="ECO:0000256" key="1">
    <source>
        <dbReference type="ARBA" id="ARBA00022448"/>
    </source>
</evidence>
<keyword evidence="2" id="KW-1003">Cell membrane</keyword>
<dbReference type="PANTHER" id="PTHR42794:SF1">
    <property type="entry name" value="HEMIN IMPORT ATP-BINDING PROTEIN HMUV"/>
    <property type="match status" value="1"/>
</dbReference>
<dbReference type="Proteomes" id="UP001528672">
    <property type="component" value="Unassembled WGS sequence"/>
</dbReference>
<dbReference type="CDD" id="cd03214">
    <property type="entry name" value="ABC_Iron-Siderophores_B12_Hemin"/>
    <property type="match status" value="1"/>
</dbReference>
<evidence type="ECO:0000256" key="3">
    <source>
        <dbReference type="ARBA" id="ARBA00022741"/>
    </source>
</evidence>
<comment type="function">
    <text evidence="6">Part of the ABC transporter complex HmuTUV involved in hemin import. Responsible for energy coupling to the transport system.</text>
</comment>
<dbReference type="SMART" id="SM00382">
    <property type="entry name" value="AAA"/>
    <property type="match status" value="1"/>
</dbReference>
<feature type="domain" description="ABC transporter" evidence="7">
    <location>
        <begin position="1"/>
        <end position="242"/>
    </location>
</feature>
<reference evidence="8 9" key="1">
    <citation type="submission" date="2023-02" db="EMBL/GenBank/DDBJ databases">
        <title>Bacterial whole genome sequence for Curvibacter sp. HBC28.</title>
        <authorList>
            <person name="Le V."/>
            <person name="Ko S.-R."/>
            <person name="Ahn C.-Y."/>
            <person name="Oh H.-M."/>
        </authorList>
    </citation>
    <scope>NUCLEOTIDE SEQUENCE [LARGE SCALE GENOMIC DNA]</scope>
    <source>
        <strain evidence="8 9">HBC28</strain>
    </source>
</reference>
<keyword evidence="5" id="KW-1278">Translocase</keyword>
<dbReference type="PROSITE" id="PS00211">
    <property type="entry name" value="ABC_TRANSPORTER_1"/>
    <property type="match status" value="1"/>
</dbReference>
<accession>A0ABT5MFX3</accession>